<reference evidence="3" key="1">
    <citation type="submission" date="2016-06" db="EMBL/GenBank/DDBJ databases">
        <title>First high quality genome sequence of Plasmodium coatneyi using continuous long reads from single molecule, real-time sequencing.</title>
        <authorList>
            <person name="Chien J.-T."/>
            <person name="Pakala S.B."/>
            <person name="Geraldo J.A."/>
            <person name="Lapp S.A."/>
            <person name="Barnwell J.W."/>
            <person name="Kissinger J.C."/>
            <person name="Galinski M.R."/>
            <person name="Humphrey J.C."/>
        </authorList>
    </citation>
    <scope>NUCLEOTIDE SEQUENCE [LARGE SCALE GENOMIC DNA]</scope>
    <source>
        <strain evidence="3">Hackeri</strain>
    </source>
</reference>
<keyword evidence="1" id="KW-0732">Signal</keyword>
<protein>
    <submittedName>
        <fullName evidence="2">Uncharacterized protein</fullName>
    </submittedName>
</protein>
<dbReference type="VEuPathDB" id="PlasmoDB:PCOAH_00001070"/>
<organism evidence="2 3">
    <name type="scientific">Plasmodium coatneyi</name>
    <dbReference type="NCBI Taxonomy" id="208452"/>
    <lineage>
        <taxon>Eukaryota</taxon>
        <taxon>Sar</taxon>
        <taxon>Alveolata</taxon>
        <taxon>Apicomplexa</taxon>
        <taxon>Aconoidasida</taxon>
        <taxon>Haemosporida</taxon>
        <taxon>Plasmodiidae</taxon>
        <taxon>Plasmodium</taxon>
    </lineage>
</organism>
<sequence>MSATKILLPILFLTLMLHTLLITSESKHAQNCYTLNRSSHSTTLETNRKSNSLYIKKRLLTLRRGRQQRVPAPRASAFLVFDIVKIFGRLSDQELLGHVISHNNEFIELRKNRPPKKWEKLFLPKNDSLNFEAFKNFLRQAEFEWPLTINSGQIKNQGSISIPVSPIVYVESCRKISEFLKSKNKNKGMNAGTNAGTSTGAIINLKIINEYVSEQPISNDAMQCVFSSFSDLPELTKDQFISRIHEWAPSDGIIDWYTFVYNLKEEPSDNIKRFFD</sequence>
<gene>
    <name evidence="2" type="ORF">PCOAH_00001070</name>
</gene>
<feature type="signal peptide" evidence="1">
    <location>
        <begin position="1"/>
        <end position="29"/>
    </location>
</feature>
<dbReference type="KEGG" id="pcot:PCOAH_00001070"/>
<evidence type="ECO:0000313" key="2">
    <source>
        <dbReference type="EMBL" id="ANQ05741.1"/>
    </source>
</evidence>
<name>A0A1B1DSI0_9APIC</name>
<keyword evidence="3" id="KW-1185">Reference proteome</keyword>
<dbReference type="RefSeq" id="XP_019912436.1">
    <property type="nucleotide sequence ID" value="XM_020056924.1"/>
</dbReference>
<dbReference type="GeneID" id="30906826"/>
<feature type="chain" id="PRO_5008521169" evidence="1">
    <location>
        <begin position="30"/>
        <end position="276"/>
    </location>
</feature>
<proteinExistence type="predicted"/>
<dbReference type="EMBL" id="CP016239">
    <property type="protein sequence ID" value="ANQ05741.1"/>
    <property type="molecule type" value="Genomic_DNA"/>
</dbReference>
<accession>A0A1B1DSI0</accession>
<dbReference type="AlphaFoldDB" id="A0A1B1DSI0"/>
<dbReference type="Proteomes" id="UP000092716">
    <property type="component" value="Chromosome 1"/>
</dbReference>
<dbReference type="OrthoDB" id="370360at2759"/>
<evidence type="ECO:0000313" key="3">
    <source>
        <dbReference type="Proteomes" id="UP000092716"/>
    </source>
</evidence>
<evidence type="ECO:0000256" key="1">
    <source>
        <dbReference type="SAM" id="SignalP"/>
    </source>
</evidence>